<keyword evidence="1" id="KW-0378">Hydrolase</keyword>
<name>A0A327ZB91_9ACTN</name>
<dbReference type="PANTHER" id="PTHR43798">
    <property type="entry name" value="MONOACYLGLYCEROL LIPASE"/>
    <property type="match status" value="1"/>
</dbReference>
<dbReference type="Pfam" id="PF00561">
    <property type="entry name" value="Abhydrolase_1"/>
    <property type="match status" value="1"/>
</dbReference>
<dbReference type="OrthoDB" id="495620at2"/>
<evidence type="ECO:0000259" key="3">
    <source>
        <dbReference type="Pfam" id="PF00561"/>
    </source>
</evidence>
<gene>
    <name evidence="4" type="ORF">B0I29_107239</name>
</gene>
<feature type="domain" description="AB hydrolase-1" evidence="3">
    <location>
        <begin position="12"/>
        <end position="281"/>
    </location>
</feature>
<keyword evidence="5" id="KW-1185">Reference proteome</keyword>
<feature type="region of interest" description="Disordered" evidence="2">
    <location>
        <begin position="178"/>
        <end position="225"/>
    </location>
</feature>
<dbReference type="InterPro" id="IPR000073">
    <property type="entry name" value="AB_hydrolase_1"/>
</dbReference>
<reference evidence="4 5" key="1">
    <citation type="submission" date="2018-06" db="EMBL/GenBank/DDBJ databases">
        <title>Genomic Encyclopedia of Type Strains, Phase III (KMG-III): the genomes of soil and plant-associated and newly described type strains.</title>
        <authorList>
            <person name="Whitman W."/>
        </authorList>
    </citation>
    <scope>NUCLEOTIDE SEQUENCE [LARGE SCALE GENOMIC DNA]</scope>
    <source>
        <strain evidence="4 5">CGMCC 4.7090</strain>
    </source>
</reference>
<dbReference type="GO" id="GO:0016787">
    <property type="term" value="F:hydrolase activity"/>
    <property type="evidence" value="ECO:0007669"/>
    <property type="project" value="UniProtKB-KW"/>
</dbReference>
<accession>A0A327ZB91</accession>
<sequence>MLLAHDISGSGPAVILLHSTVADRRMWDPQVPALTAAGHQVVRCDLRGYGESPIPIGTDWDEADDVAALLDALGITRTAIIAASGGGRVALEFAVRWPDRVAALALLCTALRGHEPSAALREFGDREDALLEAGDVAGATDLNVNLWLGPEAGEDQKSLVRTMQRNAFDVQLAAEEAAQAAAHTADPATPLDAPAEPTVRPAAEPHDAAALSSAEPTADAGEDASGPAAAFASITAPALLISGAHDLPDFHEIAVQLAKTLPNARHQELSWAGHLPNLERPDLLNPILTAFLADPATKG</sequence>
<evidence type="ECO:0000313" key="5">
    <source>
        <dbReference type="Proteomes" id="UP000249341"/>
    </source>
</evidence>
<dbReference type="GO" id="GO:0016020">
    <property type="term" value="C:membrane"/>
    <property type="evidence" value="ECO:0007669"/>
    <property type="project" value="TreeGrafter"/>
</dbReference>
<proteinExistence type="predicted"/>
<evidence type="ECO:0000313" key="4">
    <source>
        <dbReference type="EMBL" id="RAK36977.1"/>
    </source>
</evidence>
<protein>
    <submittedName>
        <fullName evidence="4">Pimeloyl-ACP methyl ester carboxylesterase</fullName>
    </submittedName>
</protein>
<feature type="compositionally biased region" description="Low complexity" evidence="2">
    <location>
        <begin position="178"/>
        <end position="198"/>
    </location>
</feature>
<organism evidence="4 5">
    <name type="scientific">Actinoplanes lutulentus</name>
    <dbReference type="NCBI Taxonomy" id="1287878"/>
    <lineage>
        <taxon>Bacteria</taxon>
        <taxon>Bacillati</taxon>
        <taxon>Actinomycetota</taxon>
        <taxon>Actinomycetes</taxon>
        <taxon>Micromonosporales</taxon>
        <taxon>Micromonosporaceae</taxon>
        <taxon>Actinoplanes</taxon>
    </lineage>
</organism>
<dbReference type="SUPFAM" id="SSF53474">
    <property type="entry name" value="alpha/beta-Hydrolases"/>
    <property type="match status" value="1"/>
</dbReference>
<dbReference type="EMBL" id="QLMJ01000007">
    <property type="protein sequence ID" value="RAK36977.1"/>
    <property type="molecule type" value="Genomic_DNA"/>
</dbReference>
<dbReference type="RefSeq" id="WP_111650161.1">
    <property type="nucleotide sequence ID" value="NZ_JACHWI010000001.1"/>
</dbReference>
<dbReference type="AlphaFoldDB" id="A0A327ZB91"/>
<dbReference type="Gene3D" id="3.40.50.1820">
    <property type="entry name" value="alpha/beta hydrolase"/>
    <property type="match status" value="1"/>
</dbReference>
<evidence type="ECO:0000256" key="2">
    <source>
        <dbReference type="SAM" id="MobiDB-lite"/>
    </source>
</evidence>
<dbReference type="InterPro" id="IPR050266">
    <property type="entry name" value="AB_hydrolase_sf"/>
</dbReference>
<dbReference type="InterPro" id="IPR029058">
    <property type="entry name" value="AB_hydrolase_fold"/>
</dbReference>
<dbReference type="PANTHER" id="PTHR43798:SF31">
    <property type="entry name" value="AB HYDROLASE SUPERFAMILY PROTEIN YCLE"/>
    <property type="match status" value="1"/>
</dbReference>
<comment type="caution">
    <text evidence="4">The sequence shown here is derived from an EMBL/GenBank/DDBJ whole genome shotgun (WGS) entry which is preliminary data.</text>
</comment>
<dbReference type="Proteomes" id="UP000249341">
    <property type="component" value="Unassembled WGS sequence"/>
</dbReference>
<dbReference type="PRINTS" id="PR00111">
    <property type="entry name" value="ABHYDROLASE"/>
</dbReference>
<evidence type="ECO:0000256" key="1">
    <source>
        <dbReference type="ARBA" id="ARBA00022801"/>
    </source>
</evidence>
<dbReference type="PRINTS" id="PR00412">
    <property type="entry name" value="EPOXHYDRLASE"/>
</dbReference>
<dbReference type="InterPro" id="IPR000639">
    <property type="entry name" value="Epox_hydrolase-like"/>
</dbReference>